<name>A0A7S3UC92_9CHLO</name>
<sequence length="235" mass="26158">MEDERKALLERFTHVKERVEKAEKESGREVRLVAVSKTKPTWMLEAIYDAGQRHFGENYVQELLDKAEVLPKDIQWHMIGHLQSNKAKQLVHRVRGLSCVETVDSAKLATVLDRSCAELGRPPLRVFLQVNTSEEASKFGVNPDDCVPLAKHVVDLCPHLRLAGLMTIGKPDYTATPENFHCLVACREAVCSSLGWSVGKLDLSMGMSSDYELAISLGSTNVRVGSTIFGSRNRP</sequence>
<dbReference type="EMBL" id="HBIS01004344">
    <property type="protein sequence ID" value="CAE0610123.1"/>
    <property type="molecule type" value="Transcribed_RNA"/>
</dbReference>
<reference evidence="6" key="1">
    <citation type="submission" date="2021-01" db="EMBL/GenBank/DDBJ databases">
        <authorList>
            <person name="Corre E."/>
            <person name="Pelletier E."/>
            <person name="Niang G."/>
            <person name="Scheremetjew M."/>
            <person name="Finn R."/>
            <person name="Kale V."/>
            <person name="Holt S."/>
            <person name="Cochrane G."/>
            <person name="Meng A."/>
            <person name="Brown T."/>
            <person name="Cohen L."/>
        </authorList>
    </citation>
    <scope>NUCLEOTIDE SEQUENCE</scope>
    <source>
        <strain evidence="6">CCMP1897</strain>
    </source>
</reference>
<accession>A0A7S3UC92</accession>
<evidence type="ECO:0000313" key="6">
    <source>
        <dbReference type="EMBL" id="CAE0610123.1"/>
    </source>
</evidence>
<evidence type="ECO:0000256" key="2">
    <source>
        <dbReference type="HAMAP-Rule" id="MF_03225"/>
    </source>
</evidence>
<dbReference type="PIRSF" id="PIRSF004848">
    <property type="entry name" value="YBL036c_PLPDEIII"/>
    <property type="match status" value="1"/>
</dbReference>
<evidence type="ECO:0000256" key="1">
    <source>
        <dbReference type="ARBA" id="ARBA00022898"/>
    </source>
</evidence>
<dbReference type="InterPro" id="IPR001608">
    <property type="entry name" value="Ala_racemase_N"/>
</dbReference>
<dbReference type="NCBIfam" id="TIGR00044">
    <property type="entry name" value="YggS family pyridoxal phosphate-dependent enzyme"/>
    <property type="match status" value="1"/>
</dbReference>
<evidence type="ECO:0000259" key="5">
    <source>
        <dbReference type="Pfam" id="PF01168"/>
    </source>
</evidence>
<dbReference type="FunFam" id="3.20.20.10:FF:000007">
    <property type="entry name" value="Pyridoxal phosphate homeostasis protein"/>
    <property type="match status" value="1"/>
</dbReference>
<proteinExistence type="inferred from homology"/>
<dbReference type="PANTHER" id="PTHR10146:SF14">
    <property type="entry name" value="PYRIDOXAL PHOSPHATE HOMEOSTASIS PROTEIN"/>
    <property type="match status" value="1"/>
</dbReference>
<dbReference type="GO" id="GO:0030170">
    <property type="term" value="F:pyridoxal phosphate binding"/>
    <property type="evidence" value="ECO:0007669"/>
    <property type="project" value="UniProtKB-UniRule"/>
</dbReference>
<comment type="function">
    <text evidence="2">Pyridoxal 5'-phosphate (PLP)-binding protein, which may be involved in intracellular homeostatic regulation of pyridoxal 5'-phosphate (PLP), the active form of vitamin B6.</text>
</comment>
<feature type="domain" description="Alanine racemase N-terminal" evidence="5">
    <location>
        <begin position="14"/>
        <end position="232"/>
    </location>
</feature>
<dbReference type="InterPro" id="IPR011078">
    <property type="entry name" value="PyrdxlP_homeostasis"/>
</dbReference>
<evidence type="ECO:0000256" key="3">
    <source>
        <dbReference type="PIRSR" id="PIRSR004848-1"/>
    </source>
</evidence>
<dbReference type="Gene3D" id="3.20.20.10">
    <property type="entry name" value="Alanine racemase"/>
    <property type="match status" value="1"/>
</dbReference>
<dbReference type="AlphaFoldDB" id="A0A7S3UC92"/>
<dbReference type="InterPro" id="IPR029066">
    <property type="entry name" value="PLP-binding_barrel"/>
</dbReference>
<gene>
    <name evidence="6" type="ORF">PSAL00342_LOCUS3946</name>
</gene>
<dbReference type="PROSITE" id="PS01211">
    <property type="entry name" value="UPF0001"/>
    <property type="match status" value="1"/>
</dbReference>
<protein>
    <recommendedName>
        <fullName evidence="2">Pyridoxal phosphate homeostasis protein</fullName>
        <shortName evidence="2">PLP homeostasis protein</shortName>
    </recommendedName>
</protein>
<dbReference type="Pfam" id="PF01168">
    <property type="entry name" value="Ala_racemase_N"/>
    <property type="match status" value="1"/>
</dbReference>
<dbReference type="CDD" id="cd06822">
    <property type="entry name" value="PLPDE_III_YBL036c_euk"/>
    <property type="match status" value="1"/>
</dbReference>
<feature type="modified residue" description="N6-(pyridoxal phosphate)lysine" evidence="2 3">
    <location>
        <position position="37"/>
    </location>
</feature>
<evidence type="ECO:0000256" key="4">
    <source>
        <dbReference type="RuleBase" id="RU004514"/>
    </source>
</evidence>
<comment type="similarity">
    <text evidence="2 4">Belongs to the pyridoxal phosphate-binding protein YggS/PROSC family.</text>
</comment>
<dbReference type="SUPFAM" id="SSF51419">
    <property type="entry name" value="PLP-binding barrel"/>
    <property type="match status" value="1"/>
</dbReference>
<dbReference type="HAMAP" id="MF_02087">
    <property type="entry name" value="PLP_homeostasis"/>
    <property type="match status" value="1"/>
</dbReference>
<comment type="cofactor">
    <cofactor evidence="3">
        <name>pyridoxal 5'-phosphate</name>
        <dbReference type="ChEBI" id="CHEBI:597326"/>
    </cofactor>
</comment>
<keyword evidence="1 2" id="KW-0663">Pyridoxal phosphate</keyword>
<dbReference type="PANTHER" id="PTHR10146">
    <property type="entry name" value="PROLINE SYNTHETASE CO-TRANSCRIBED BACTERIAL HOMOLOG PROTEIN"/>
    <property type="match status" value="1"/>
</dbReference>
<organism evidence="6">
    <name type="scientific">Picocystis salinarum</name>
    <dbReference type="NCBI Taxonomy" id="88271"/>
    <lineage>
        <taxon>Eukaryota</taxon>
        <taxon>Viridiplantae</taxon>
        <taxon>Chlorophyta</taxon>
        <taxon>Picocystophyceae</taxon>
        <taxon>Picocystales</taxon>
        <taxon>Picocystaceae</taxon>
        <taxon>Picocystis</taxon>
    </lineage>
</organism>